<dbReference type="GO" id="GO:0020037">
    <property type="term" value="F:heme binding"/>
    <property type="evidence" value="ECO:0007669"/>
    <property type="project" value="InterPro"/>
</dbReference>
<dbReference type="PANTHER" id="PTHR35008">
    <property type="entry name" value="BLL4482 PROTEIN-RELATED"/>
    <property type="match status" value="1"/>
</dbReference>
<proteinExistence type="predicted"/>
<dbReference type="EMBL" id="LRXL01000012">
    <property type="protein sequence ID" value="OAB81465.1"/>
    <property type="molecule type" value="Genomic_DNA"/>
</dbReference>
<evidence type="ECO:0000256" key="3">
    <source>
        <dbReference type="ARBA" id="ARBA00023004"/>
    </source>
</evidence>
<evidence type="ECO:0000313" key="7">
    <source>
        <dbReference type="Proteomes" id="UP000077013"/>
    </source>
</evidence>
<keyword evidence="7" id="KW-1185">Reference proteome</keyword>
<dbReference type="Pfam" id="PF00034">
    <property type="entry name" value="Cytochrom_C"/>
    <property type="match status" value="1"/>
</dbReference>
<dbReference type="GO" id="GO:0046872">
    <property type="term" value="F:metal ion binding"/>
    <property type="evidence" value="ECO:0007669"/>
    <property type="project" value="UniProtKB-KW"/>
</dbReference>
<dbReference type="Proteomes" id="UP000077013">
    <property type="component" value="Unassembled WGS sequence"/>
</dbReference>
<organism evidence="6 7">
    <name type="scientific">Cochleicola gelatinilyticus</name>
    <dbReference type="NCBI Taxonomy" id="1763537"/>
    <lineage>
        <taxon>Bacteria</taxon>
        <taxon>Pseudomonadati</taxon>
        <taxon>Bacteroidota</taxon>
        <taxon>Flavobacteriia</taxon>
        <taxon>Flavobacteriales</taxon>
        <taxon>Flavobacteriaceae</taxon>
        <taxon>Cochleicola</taxon>
    </lineage>
</organism>
<evidence type="ECO:0000256" key="4">
    <source>
        <dbReference type="PROSITE-ProRule" id="PRU00433"/>
    </source>
</evidence>
<keyword evidence="3 4" id="KW-0408">Iron</keyword>
<dbReference type="Gene3D" id="1.10.760.10">
    <property type="entry name" value="Cytochrome c-like domain"/>
    <property type="match status" value="1"/>
</dbReference>
<dbReference type="STRING" id="1763537.ULVI_01195"/>
<comment type="caution">
    <text evidence="6">The sequence shown here is derived from an EMBL/GenBank/DDBJ whole genome shotgun (WGS) entry which is preliminary data.</text>
</comment>
<dbReference type="GO" id="GO:0009055">
    <property type="term" value="F:electron transfer activity"/>
    <property type="evidence" value="ECO:0007669"/>
    <property type="project" value="InterPro"/>
</dbReference>
<dbReference type="AlphaFoldDB" id="A0A167K7G2"/>
<dbReference type="InterPro" id="IPR036909">
    <property type="entry name" value="Cyt_c-like_dom_sf"/>
</dbReference>
<dbReference type="SUPFAM" id="SSF46626">
    <property type="entry name" value="Cytochrome c"/>
    <property type="match status" value="1"/>
</dbReference>
<dbReference type="InterPro" id="IPR051459">
    <property type="entry name" value="Cytochrome_c-type_DH"/>
</dbReference>
<dbReference type="InterPro" id="IPR009056">
    <property type="entry name" value="Cyt_c-like_dom"/>
</dbReference>
<sequence>MYKISFLLFVIFMGCTNATKKTQAKESVKIGQDKNIMQSDLEKSMERGATVYSDFCVQCHLPNGKGIPNNFPPLAGSNWLTEKRTESIHAVKYGQTGKIEVNGITYNGVMTPMGLSEQEVADVLNYVMNSWGNTQKEMVTKDEVNAVSK</sequence>
<keyword evidence="1 4" id="KW-0349">Heme</keyword>
<evidence type="ECO:0000256" key="2">
    <source>
        <dbReference type="ARBA" id="ARBA00022723"/>
    </source>
</evidence>
<dbReference type="PROSITE" id="PS51257">
    <property type="entry name" value="PROKAR_LIPOPROTEIN"/>
    <property type="match status" value="1"/>
</dbReference>
<feature type="domain" description="Cytochrome c" evidence="5">
    <location>
        <begin position="43"/>
        <end position="131"/>
    </location>
</feature>
<reference evidence="6 7" key="1">
    <citation type="submission" date="2016-02" db="EMBL/GenBank/DDBJ databases">
        <title>Ulvibacter sp. LPB0005, isolated from Thais luteostoma.</title>
        <authorList>
            <person name="Shin S.-K."/>
            <person name="Yi H."/>
        </authorList>
    </citation>
    <scope>NUCLEOTIDE SEQUENCE [LARGE SCALE GENOMIC DNA]</scope>
    <source>
        <strain evidence="6 7">LPB0005</strain>
    </source>
</reference>
<accession>A0A167K7G2</accession>
<protein>
    <submittedName>
        <fullName evidence="6">Cytochrome C</fullName>
    </submittedName>
</protein>
<keyword evidence="2 4" id="KW-0479">Metal-binding</keyword>
<gene>
    <name evidence="6" type="ORF">ULVI_01195</name>
</gene>
<evidence type="ECO:0000259" key="5">
    <source>
        <dbReference type="PROSITE" id="PS51007"/>
    </source>
</evidence>
<evidence type="ECO:0000313" key="6">
    <source>
        <dbReference type="EMBL" id="OAB81465.1"/>
    </source>
</evidence>
<dbReference type="RefSeq" id="WP_068588668.1">
    <property type="nucleotide sequence ID" value="NZ_LRXL01000012.1"/>
</dbReference>
<evidence type="ECO:0000256" key="1">
    <source>
        <dbReference type="ARBA" id="ARBA00022617"/>
    </source>
</evidence>
<dbReference type="PANTHER" id="PTHR35008:SF8">
    <property type="entry name" value="ALCOHOL DEHYDROGENASE CYTOCHROME C SUBUNIT"/>
    <property type="match status" value="1"/>
</dbReference>
<name>A0A167K7G2_9FLAO</name>
<dbReference type="PROSITE" id="PS51007">
    <property type="entry name" value="CYTC"/>
    <property type="match status" value="1"/>
</dbReference>